<keyword evidence="1" id="KW-0479">Metal-binding</keyword>
<feature type="compositionally biased region" description="Basic and acidic residues" evidence="2">
    <location>
        <begin position="1033"/>
        <end position="1043"/>
    </location>
</feature>
<accession>A0A6H5IQW1</accession>
<evidence type="ECO:0000259" key="3">
    <source>
        <dbReference type="PROSITE" id="PS50158"/>
    </source>
</evidence>
<keyword evidence="5" id="KW-1185">Reference proteome</keyword>
<feature type="compositionally biased region" description="Basic and acidic residues" evidence="2">
    <location>
        <begin position="919"/>
        <end position="929"/>
    </location>
</feature>
<feature type="compositionally biased region" description="Basic and acidic residues" evidence="2">
    <location>
        <begin position="473"/>
        <end position="498"/>
    </location>
</feature>
<proteinExistence type="predicted"/>
<dbReference type="Gene3D" id="4.10.60.10">
    <property type="entry name" value="Zinc finger, CCHC-type"/>
    <property type="match status" value="1"/>
</dbReference>
<dbReference type="InterPro" id="IPR031961">
    <property type="entry name" value="DUF4780"/>
</dbReference>
<dbReference type="AlphaFoldDB" id="A0A6H5IQW1"/>
<dbReference type="Proteomes" id="UP000479190">
    <property type="component" value="Unassembled WGS sequence"/>
</dbReference>
<sequence>MEWVKTIPRERSNEFAKQTLWQREVKLSGSQRRKLAPYRGSEPVPVDKVAPPGPKAPTGAQKSKTPPKEGTPVPRGQKRRKGSGNTPPVGAPASRRRCTDEGISAARVADPLTRAIVADNYPDDPITRTLWLLRRGAAIVVAKNVFSRDWMKGIVPKLSPWKGAKLKVVSLEALKRPHKAMITVPGRLDSKTIFQRIERVCPGQGTGQWRVYSEVPAKEGQDLITTLVLSRPESSERKLRERDFTIAWGLGRVRMKVDDKDTEPSETVDKTDEYLGHCEHTSIESTCCVPGLCRTIFVKRYFRLGRSCESKRDSSYRLGRVRPNHASVSASREKASTVFRRNGQIARSAITRHLIGTRVGLALSSLAATPRPWWAGEHASIHDGPAEGQRDKAVFPTVWSAGPACQGSSHGAGQESATQASQFPASLVPPIELQQRRKRPASSLPGISRMLKRCSGSISPAQFKVNENNNNDPSRRNAKSDFIEVKSRGVLRHEKETHGQPTTRPGQRHVQMQSLSERPTVQLRHMQISCISSTRNRVDTVSKKVESIRYIASGALVLRLSKGVHDVSALTMELGGVLGNVATASALRHTTSIEVRDLDESTTAKEDRRALGTQLSSSRLELIVIKSLHKAYAGTMTAVVAFPDDLAAQSIKLGHLRVRWVSCRIRDCIEATRCYRCWTPGHVAFRCKGPDRTALCYCCAQEGHRAKHRENLPSCIFCRGRGTEEHASTSLSCPRVLILLIIIYYLAMMLMKSNQSRQLSPCISPMMTIELLFVARVALRLPPSNRQSRPKRQKLVVNNLQFFLEEKLDVAAGSNDDVDEAPPPQLGESDPSEHGLRDTGHSRLYLATLETGQDLTNILDPAVVKMGAEYVRTSECEHEVVMAHWRVIAAQIRGHFCAPGTATPTAPGSGTPSVVGSKTHSEVESERSARQLSLAEHLKRLNEKITEMMDFAMPRNNVHKPIKEGLTKALLILQSCYTALDGLEHLPCQNTVEKEVQTLPRPGIQKTPKTAQKTTLKSSNIPPPPDKRSKRSREKDAAKDPKSESSGTADWQQVQRKRHDKKVTPAKAKAPDPKAKVKPAGRPRIGVVIVKAKDPKSYAEILKLLRSEPTLQDLVSSVNKVRRSAGCTSTRLAQALTSLDVNWTALLGS</sequence>
<dbReference type="InterPro" id="IPR001878">
    <property type="entry name" value="Znf_CCHC"/>
</dbReference>
<dbReference type="InterPro" id="IPR036875">
    <property type="entry name" value="Znf_CCHC_sf"/>
</dbReference>
<feature type="region of interest" description="Disordered" evidence="2">
    <location>
        <begin position="903"/>
        <end position="931"/>
    </location>
</feature>
<dbReference type="GO" id="GO:0008270">
    <property type="term" value="F:zinc ion binding"/>
    <property type="evidence" value="ECO:0007669"/>
    <property type="project" value="UniProtKB-KW"/>
</dbReference>
<feature type="region of interest" description="Disordered" evidence="2">
    <location>
        <begin position="23"/>
        <end position="100"/>
    </location>
</feature>
<evidence type="ECO:0000256" key="1">
    <source>
        <dbReference type="PROSITE-ProRule" id="PRU00047"/>
    </source>
</evidence>
<feature type="region of interest" description="Disordered" evidence="2">
    <location>
        <begin position="458"/>
        <end position="519"/>
    </location>
</feature>
<keyword evidence="1" id="KW-0862">Zinc</keyword>
<dbReference type="OrthoDB" id="7699172at2759"/>
<feature type="compositionally biased region" description="Polar residues" evidence="2">
    <location>
        <begin position="499"/>
        <end position="519"/>
    </location>
</feature>
<gene>
    <name evidence="4" type="ORF">TBRA_LOCUS8899</name>
</gene>
<feature type="region of interest" description="Disordered" evidence="2">
    <location>
        <begin position="997"/>
        <end position="1080"/>
    </location>
</feature>
<feature type="compositionally biased region" description="Low complexity" evidence="2">
    <location>
        <begin position="903"/>
        <end position="913"/>
    </location>
</feature>
<dbReference type="PROSITE" id="PS50158">
    <property type="entry name" value="ZF_CCHC"/>
    <property type="match status" value="1"/>
</dbReference>
<reference evidence="4 5" key="1">
    <citation type="submission" date="2020-02" db="EMBL/GenBank/DDBJ databases">
        <authorList>
            <person name="Ferguson B K."/>
        </authorList>
    </citation>
    <scope>NUCLEOTIDE SEQUENCE [LARGE SCALE GENOMIC DNA]</scope>
</reference>
<feature type="region of interest" description="Disordered" evidence="2">
    <location>
        <begin position="428"/>
        <end position="447"/>
    </location>
</feature>
<dbReference type="GO" id="GO:0003676">
    <property type="term" value="F:nucleic acid binding"/>
    <property type="evidence" value="ECO:0007669"/>
    <property type="project" value="InterPro"/>
</dbReference>
<evidence type="ECO:0000313" key="5">
    <source>
        <dbReference type="Proteomes" id="UP000479190"/>
    </source>
</evidence>
<feature type="region of interest" description="Disordered" evidence="2">
    <location>
        <begin position="814"/>
        <end position="838"/>
    </location>
</feature>
<evidence type="ECO:0000313" key="4">
    <source>
        <dbReference type="EMBL" id="CAB0037062.1"/>
    </source>
</evidence>
<name>A0A6H5IQW1_9HYME</name>
<feature type="compositionally biased region" description="Polar residues" evidence="2">
    <location>
        <begin position="1007"/>
        <end position="1020"/>
    </location>
</feature>
<keyword evidence="1" id="KW-0863">Zinc-finger</keyword>
<evidence type="ECO:0000256" key="2">
    <source>
        <dbReference type="SAM" id="MobiDB-lite"/>
    </source>
</evidence>
<dbReference type="SUPFAM" id="SSF57756">
    <property type="entry name" value="Retrovirus zinc finger-like domains"/>
    <property type="match status" value="1"/>
</dbReference>
<organism evidence="4 5">
    <name type="scientific">Trichogramma brassicae</name>
    <dbReference type="NCBI Taxonomy" id="86971"/>
    <lineage>
        <taxon>Eukaryota</taxon>
        <taxon>Metazoa</taxon>
        <taxon>Ecdysozoa</taxon>
        <taxon>Arthropoda</taxon>
        <taxon>Hexapoda</taxon>
        <taxon>Insecta</taxon>
        <taxon>Pterygota</taxon>
        <taxon>Neoptera</taxon>
        <taxon>Endopterygota</taxon>
        <taxon>Hymenoptera</taxon>
        <taxon>Apocrita</taxon>
        <taxon>Proctotrupomorpha</taxon>
        <taxon>Chalcidoidea</taxon>
        <taxon>Trichogrammatidae</taxon>
        <taxon>Trichogramma</taxon>
    </lineage>
</organism>
<dbReference type="Pfam" id="PF16012">
    <property type="entry name" value="DUF4780"/>
    <property type="match status" value="1"/>
</dbReference>
<feature type="domain" description="CCHC-type" evidence="3">
    <location>
        <begin position="673"/>
        <end position="688"/>
    </location>
</feature>
<dbReference type="EMBL" id="CADCXV010000842">
    <property type="protein sequence ID" value="CAB0037062.1"/>
    <property type="molecule type" value="Genomic_DNA"/>
</dbReference>
<feature type="compositionally biased region" description="Polar residues" evidence="2">
    <location>
        <begin position="1044"/>
        <end position="1054"/>
    </location>
</feature>
<protein>
    <recommendedName>
        <fullName evidence="3">CCHC-type domain-containing protein</fullName>
    </recommendedName>
</protein>